<dbReference type="OrthoDB" id="2566281at2"/>
<feature type="compositionally biased region" description="Polar residues" evidence="1">
    <location>
        <begin position="476"/>
        <end position="488"/>
    </location>
</feature>
<dbReference type="AlphaFoldDB" id="A0A098MBZ2"/>
<comment type="caution">
    <text evidence="2">The sequence shown here is derived from an EMBL/GenBank/DDBJ whole genome shotgun (WGS) entry which is preliminary data.</text>
</comment>
<name>A0A098MBZ2_9BACL</name>
<dbReference type="STRING" id="268407.PWYN_12480"/>
<dbReference type="eggNOG" id="ENOG50303TA">
    <property type="taxonomic scope" value="Bacteria"/>
</dbReference>
<reference evidence="2 3" key="2">
    <citation type="submission" date="2014-10" db="EMBL/GenBank/DDBJ databases">
        <title>Comparative genomics of the Paenibacillus odorifer group.</title>
        <authorList>
            <person name="Tsai Y.-C."/>
            <person name="Martin N."/>
            <person name="Korlach J."/>
            <person name="Wiedmann M."/>
        </authorList>
    </citation>
    <scope>NUCLEOTIDE SEQUENCE [LARGE SCALE GENOMIC DNA]</scope>
    <source>
        <strain evidence="2 3">DSM 18334</strain>
    </source>
</reference>
<feature type="compositionally biased region" description="Low complexity" evidence="1">
    <location>
        <begin position="86"/>
        <end position="102"/>
    </location>
</feature>
<evidence type="ECO:0000256" key="1">
    <source>
        <dbReference type="SAM" id="MobiDB-lite"/>
    </source>
</evidence>
<reference evidence="2 3" key="1">
    <citation type="submission" date="2014-08" db="EMBL/GenBank/DDBJ databases">
        <authorList>
            <person name="den Bakker H.C."/>
        </authorList>
    </citation>
    <scope>NUCLEOTIDE SEQUENCE [LARGE SCALE GENOMIC DNA]</scope>
    <source>
        <strain evidence="2 3">DSM 18334</strain>
    </source>
</reference>
<keyword evidence="3" id="KW-1185">Reference proteome</keyword>
<accession>A0A098MBZ2</accession>
<dbReference type="Proteomes" id="UP000029734">
    <property type="component" value="Unassembled WGS sequence"/>
</dbReference>
<protein>
    <submittedName>
        <fullName evidence="2">Uncharacterized protein</fullName>
    </submittedName>
</protein>
<feature type="region of interest" description="Disordered" evidence="1">
    <location>
        <begin position="86"/>
        <end position="106"/>
    </location>
</feature>
<evidence type="ECO:0000313" key="2">
    <source>
        <dbReference type="EMBL" id="KGE20064.1"/>
    </source>
</evidence>
<feature type="region of interest" description="Disordered" evidence="1">
    <location>
        <begin position="470"/>
        <end position="493"/>
    </location>
</feature>
<proteinExistence type="predicted"/>
<organism evidence="2 3">
    <name type="scientific">Paenibacillus wynnii</name>
    <dbReference type="NCBI Taxonomy" id="268407"/>
    <lineage>
        <taxon>Bacteria</taxon>
        <taxon>Bacillati</taxon>
        <taxon>Bacillota</taxon>
        <taxon>Bacilli</taxon>
        <taxon>Bacillales</taxon>
        <taxon>Paenibacillaceae</taxon>
        <taxon>Paenibacillus</taxon>
    </lineage>
</organism>
<gene>
    <name evidence="2" type="ORF">PWYN_12480</name>
</gene>
<evidence type="ECO:0000313" key="3">
    <source>
        <dbReference type="Proteomes" id="UP000029734"/>
    </source>
</evidence>
<sequence>MATGSTGVYGGVDYNTADAATKKRLLAQAQQLKADSGFKQSETNRALEAYRSRQAAGQDTSAQAKYLTSQLGYTGALPGAAPVSPAATAMPTASPAASPAKTNTGQSSELMDLMKAYATKQATPFSYDANSDPAYQAALQRARANIQTGNNQVQADTNRRGILNSTITTDRGSEIAAQEMGNVETTVLPQLMQQAYQRYADQQNQEQQQFANQGNLAQMYTSEDQRGIDNTNTRAGLTGNLPGDEQAQQLYSQLLALKQQAEATGITAAERTKLSNQANGIRAMLSNMGVDVSQLGANSSYGTASQVTPSIRTLQGQQLDTQKQAQAQQQEQQQWENRFNYGQAIGKFGNGQQTLQAQQMDTANKQYAEQQAYKVARDAISDKQWQSQFDESVRQYGLGYGLQQLSQSDDSAYRQAQLALSQDDNARQWVQLDYQQSQPGAGQKYVGMTANQVLDNIKSLYTEPVMVQDPDYPNDPNRQIKSGTQLTKDPTKRTEMFESVVDAGLSEAETKQVLLGLGYTMKDIEARVKQYSGN</sequence>
<dbReference type="RefSeq" id="WP_036651915.1">
    <property type="nucleotide sequence ID" value="NZ_JQCR01000002.1"/>
</dbReference>
<dbReference type="EMBL" id="JQCR01000002">
    <property type="protein sequence ID" value="KGE20064.1"/>
    <property type="molecule type" value="Genomic_DNA"/>
</dbReference>